<evidence type="ECO:0000256" key="1">
    <source>
        <dbReference type="SAM" id="MobiDB-lite"/>
    </source>
</evidence>
<accession>A0ABU0ABP3</accession>
<comment type="caution">
    <text evidence="2">The sequence shown here is derived from an EMBL/GenBank/DDBJ whole genome shotgun (WGS) entry which is preliminary data.</text>
</comment>
<evidence type="ECO:0000313" key="2">
    <source>
        <dbReference type="EMBL" id="MDQ0268675.1"/>
    </source>
</evidence>
<keyword evidence="3" id="KW-1185">Reference proteome</keyword>
<protein>
    <recommendedName>
        <fullName evidence="4">YfhD-like protein</fullName>
    </recommendedName>
</protein>
<proteinExistence type="predicted"/>
<organism evidence="2 3">
    <name type="scientific">Cytobacillus purgationiresistens</name>
    <dbReference type="NCBI Taxonomy" id="863449"/>
    <lineage>
        <taxon>Bacteria</taxon>
        <taxon>Bacillati</taxon>
        <taxon>Bacillota</taxon>
        <taxon>Bacilli</taxon>
        <taxon>Bacillales</taxon>
        <taxon>Bacillaceae</taxon>
        <taxon>Cytobacillus</taxon>
    </lineage>
</organism>
<evidence type="ECO:0000313" key="3">
    <source>
        <dbReference type="Proteomes" id="UP001238088"/>
    </source>
</evidence>
<dbReference type="EMBL" id="JAUSUB010000002">
    <property type="protein sequence ID" value="MDQ0268675.1"/>
    <property type="molecule type" value="Genomic_DNA"/>
</dbReference>
<sequence>MGVKTSKKTKPQRPARDEFEMEELGNAVVEAHREKSEVNIK</sequence>
<feature type="region of interest" description="Disordered" evidence="1">
    <location>
        <begin position="1"/>
        <end position="23"/>
    </location>
</feature>
<dbReference type="RefSeq" id="WP_307471642.1">
    <property type="nucleotide sequence ID" value="NZ_JAUSUB010000002.1"/>
</dbReference>
<evidence type="ECO:0008006" key="4">
    <source>
        <dbReference type="Google" id="ProtNLM"/>
    </source>
</evidence>
<reference evidence="2 3" key="1">
    <citation type="submission" date="2023-07" db="EMBL/GenBank/DDBJ databases">
        <title>Genomic Encyclopedia of Type Strains, Phase IV (KMG-IV): sequencing the most valuable type-strain genomes for metagenomic binning, comparative biology and taxonomic classification.</title>
        <authorList>
            <person name="Goeker M."/>
        </authorList>
    </citation>
    <scope>NUCLEOTIDE SEQUENCE [LARGE SCALE GENOMIC DNA]</scope>
    <source>
        <strain evidence="2 3">DSM 23494</strain>
    </source>
</reference>
<dbReference type="Proteomes" id="UP001238088">
    <property type="component" value="Unassembled WGS sequence"/>
</dbReference>
<feature type="compositionally biased region" description="Basic residues" evidence="1">
    <location>
        <begin position="1"/>
        <end position="13"/>
    </location>
</feature>
<gene>
    <name evidence="2" type="ORF">J2S17_000544</name>
</gene>
<name>A0ABU0ABP3_9BACI</name>